<dbReference type="NCBIfam" id="TIGR04183">
    <property type="entry name" value="Por_Secre_tail"/>
    <property type="match status" value="1"/>
</dbReference>
<evidence type="ECO:0000256" key="2">
    <source>
        <dbReference type="ARBA" id="ARBA00022737"/>
    </source>
</evidence>
<name>A0A7J5ADR9_9FLAO</name>
<dbReference type="InterPro" id="IPR050964">
    <property type="entry name" value="Striated_Muscle_Regulatory"/>
</dbReference>
<dbReference type="CDD" id="cd00063">
    <property type="entry name" value="FN3"/>
    <property type="match status" value="3"/>
</dbReference>
<dbReference type="Gene3D" id="2.60.40.10">
    <property type="entry name" value="Immunoglobulins"/>
    <property type="match status" value="5"/>
</dbReference>
<feature type="domain" description="Fibronectin type-III" evidence="3">
    <location>
        <begin position="570"/>
        <end position="658"/>
    </location>
</feature>
<keyword evidence="1" id="KW-0732">Signal</keyword>
<reference evidence="4 5" key="1">
    <citation type="submission" date="2019-09" db="EMBL/GenBank/DDBJ databases">
        <title>Flavobacterium sp. nov., isolated from glacier ice.</title>
        <authorList>
            <person name="Liu Q."/>
        </authorList>
    </citation>
    <scope>NUCLEOTIDE SEQUENCE [LARGE SCALE GENOMIC DNA]</scope>
    <source>
        <strain evidence="4 5">NBRC 112527</strain>
    </source>
</reference>
<keyword evidence="5" id="KW-1185">Reference proteome</keyword>
<dbReference type="PROSITE" id="PS50853">
    <property type="entry name" value="FN3"/>
    <property type="match status" value="4"/>
</dbReference>
<dbReference type="Proteomes" id="UP000490922">
    <property type="component" value="Unassembled WGS sequence"/>
</dbReference>
<dbReference type="SMART" id="SM00060">
    <property type="entry name" value="FN3"/>
    <property type="match status" value="4"/>
</dbReference>
<dbReference type="Pfam" id="PF00041">
    <property type="entry name" value="fn3"/>
    <property type="match status" value="2"/>
</dbReference>
<organism evidence="4 5">
    <name type="scientific">Flavobacterium luteum</name>
    <dbReference type="NCBI Taxonomy" id="2026654"/>
    <lineage>
        <taxon>Bacteria</taxon>
        <taxon>Pseudomonadati</taxon>
        <taxon>Bacteroidota</taxon>
        <taxon>Flavobacteriia</taxon>
        <taxon>Flavobacteriales</taxon>
        <taxon>Flavobacteriaceae</taxon>
        <taxon>Flavobacterium</taxon>
    </lineage>
</organism>
<protein>
    <submittedName>
        <fullName evidence="4">T9SS type A sorting domain-containing protein</fullName>
    </submittedName>
</protein>
<evidence type="ECO:0000259" key="3">
    <source>
        <dbReference type="PROSITE" id="PS50853"/>
    </source>
</evidence>
<dbReference type="InterPro" id="IPR003961">
    <property type="entry name" value="FN3_dom"/>
</dbReference>
<dbReference type="RefSeq" id="WP_151107557.1">
    <property type="nucleotide sequence ID" value="NZ_WAEM01000004.1"/>
</dbReference>
<comment type="caution">
    <text evidence="4">The sequence shown here is derived from an EMBL/GenBank/DDBJ whole genome shotgun (WGS) entry which is preliminary data.</text>
</comment>
<feature type="domain" description="Fibronectin type-III" evidence="3">
    <location>
        <begin position="475"/>
        <end position="567"/>
    </location>
</feature>
<evidence type="ECO:0000313" key="5">
    <source>
        <dbReference type="Proteomes" id="UP000490922"/>
    </source>
</evidence>
<feature type="domain" description="Fibronectin type-III" evidence="3">
    <location>
        <begin position="662"/>
        <end position="759"/>
    </location>
</feature>
<dbReference type="InterPro" id="IPR013783">
    <property type="entry name" value="Ig-like_fold"/>
</dbReference>
<dbReference type="OrthoDB" id="1652165at2"/>
<gene>
    <name evidence="4" type="ORF">F6464_09395</name>
</gene>
<dbReference type="InterPro" id="IPR026444">
    <property type="entry name" value="Secre_tail"/>
</dbReference>
<keyword evidence="2" id="KW-0677">Repeat</keyword>
<proteinExistence type="predicted"/>
<evidence type="ECO:0000313" key="4">
    <source>
        <dbReference type="EMBL" id="KAB1155727.1"/>
    </source>
</evidence>
<evidence type="ECO:0000256" key="1">
    <source>
        <dbReference type="ARBA" id="ARBA00022729"/>
    </source>
</evidence>
<dbReference type="PANTHER" id="PTHR13817">
    <property type="entry name" value="TITIN"/>
    <property type="match status" value="1"/>
</dbReference>
<dbReference type="PANTHER" id="PTHR13817:SF73">
    <property type="entry name" value="FIBRONECTIN TYPE-III DOMAIN-CONTAINING PROTEIN"/>
    <property type="match status" value="1"/>
</dbReference>
<dbReference type="EMBL" id="WAEM01000004">
    <property type="protein sequence ID" value="KAB1155727.1"/>
    <property type="molecule type" value="Genomic_DNA"/>
</dbReference>
<accession>A0A7J5ADR9</accession>
<feature type="domain" description="Fibronectin type-III" evidence="3">
    <location>
        <begin position="761"/>
        <end position="851"/>
    </location>
</feature>
<sequence>MEKELEYSKLSLVLFFITFLFFTNIIVAQKTSTGSTDWNVASTWSPAGVPGPLEAVIIRPGDIVTVNTTPINAVASLYFNNTDTALSGITVALGSTLTVTGAVALLNSSTTFTNASISGLGTLLCGSLNVGVPTVTSTVNNLKNTLTISISTLTVSGDITSNNDDPGGKSSQPVWNINSPCNLSANSIIFSHTGSASAGQTLSNFNVGANVTVTLAAAVPIVVDYNINNFRSSMITVAVDPTSTFNFCGTSVPPTSISNSGGTTHSNLSITYGLTNTGNGITLTSGAGTNSPTTPVTIPMLNITFATTGATGATFSGLPLGVIGTWASGAVTISGTPTTVGVYNYTVTTIAAGGCAQKSASGTITTYVCPTFSLLSTTSSSVNVCLGSSSLVTLTATAAGLPVGSYIVSYEIQGVPQTPSPMIVTTAGIGSFVDSGFTSIGTRTITITNIASGLCSSAINTNNIDTVTVVASLAAPTASAGSGATCTQITANWQPMADATYYELDVSTSSTFASFVTGYNALNVGLITSSDIIGLSPGTTYFYRVRAFNGLCISANSLTITYATAGTPNVPSGLTTVSRGCDELKISWTAGSGATNYEVQWSTDNFATILGTATGITVLNYTITGLNTSQPYKYRVRSVNGCNQSSYITSANISLVNSLPGQPGAITIPASPGTFCNQFTINWGTASQAISYKVEWATNSTFTTGFSSVTGITGLTYTITGLTASTGYYFRVFAENGCGFGVVRNGTGSPNITTLTASPLAPTGVTTSSILCSQFTMSWGTSAGAISYTVERALDSGFTAGLVTVTGVLSSPYIFTGLSSGTVYYYRVRAVSCSSSINVPAVPSFVTTLATLPSTPTISASGPLTFCQTDSVTLGSTVIGNSYQWYLNGNAISGETLQFLFVSTLGNYTVQVINTGGCQSAPSLPATVALQGLPTATAGGSQTICSNGVAIISGATATNGTILWTENGAGLITSGATTLTPTYTPAAGDIGNIVTLTMTVTSNNTCAPQIETDTYSIAVTPAIAAPTISTITQPMSCSLATGSVLLINLPAGGIINPGNISYLGTSCTISGLTPSIYNYTITSGSCTSPTSADVLINPVTLIDNIWKTSGWSRGFPPSSDTERIIFEAPSFSSTVDLKGCSCQVNSGTSVTINSGHNLTLTNEITVYGTLTLENNASLIQINDNVINSGDINVKRTSRPMYRWDYVYHGSPVAGNIFSQIPIQYDLKYKYVTNKTFTGIWTPLTATVEGEGFITRVRNITPFNVNPTPIDFIYTGVPNNGLISTSGTTFNGGATTAYGNSKVLANPYPCALDAKLFLDDPNNKLYVGGTIYLWTSTTVYSGTGAYNVSDYIPWNKTGSTIGIPPPGISFDGKIASGQGFMVQMIADGPINFKNYMRIKDFNSNFLRVSNHSIAEVSESHRIWLNMTNETSFRQTLIGYVDGATNSDDRSYDGLTITNSKIDLYSIVDEKALNIQGRALPFNENDIVNLGYKSATLGKLTIAIGHVDGLFSENQEIYLEDKVLNSIHNLKQSPYEFTSEVGTFNNRFIIRYTNPTLGVTNQNIKIGINAFIKNKKIAIQAPLNIISISIFDLTGKLIKTNTPKESLKHFEDDFLFAEGIYLAKIQLEDDSIVTKKLIR</sequence>
<dbReference type="SUPFAM" id="SSF49265">
    <property type="entry name" value="Fibronectin type III"/>
    <property type="match status" value="3"/>
</dbReference>
<dbReference type="InterPro" id="IPR036116">
    <property type="entry name" value="FN3_sf"/>
</dbReference>